<dbReference type="PANTHER" id="PTHR47852:SF2">
    <property type="entry name" value="WW DOMAIN-CONTAINING PROTEIN"/>
    <property type="match status" value="1"/>
</dbReference>
<dbReference type="EMBL" id="CM018046">
    <property type="protein sequence ID" value="KAA8527092.1"/>
    <property type="molecule type" value="Genomic_DNA"/>
</dbReference>
<proteinExistence type="predicted"/>
<dbReference type="PANTHER" id="PTHR47852">
    <property type="entry name" value="OS06G0298400 PROTEIN"/>
    <property type="match status" value="1"/>
</dbReference>
<dbReference type="AlphaFoldDB" id="A0A5J5AB27"/>
<reference evidence="3 4" key="1">
    <citation type="submission" date="2019-09" db="EMBL/GenBank/DDBJ databases">
        <title>A chromosome-level genome assembly of the Chinese tupelo Nyssa sinensis.</title>
        <authorList>
            <person name="Yang X."/>
            <person name="Kang M."/>
            <person name="Yang Y."/>
            <person name="Xiong H."/>
            <person name="Wang M."/>
            <person name="Zhang Z."/>
            <person name="Wang Z."/>
            <person name="Wu H."/>
            <person name="Ma T."/>
            <person name="Liu J."/>
            <person name="Xi Z."/>
        </authorList>
    </citation>
    <scope>NUCLEOTIDE SEQUENCE [LARGE SCALE GENOMIC DNA]</scope>
    <source>
        <strain evidence="3">J267</strain>
        <tissue evidence="3">Leaf</tissue>
    </source>
</reference>
<feature type="compositionally biased region" description="Polar residues" evidence="1">
    <location>
        <begin position="828"/>
        <end position="845"/>
    </location>
</feature>
<dbReference type="Pfam" id="PF00397">
    <property type="entry name" value="WW"/>
    <property type="match status" value="2"/>
</dbReference>
<dbReference type="CDD" id="cd00201">
    <property type="entry name" value="WW"/>
    <property type="match status" value="2"/>
</dbReference>
<evidence type="ECO:0000313" key="3">
    <source>
        <dbReference type="EMBL" id="KAA8527092.1"/>
    </source>
</evidence>
<dbReference type="PROSITE" id="PS50020">
    <property type="entry name" value="WW_DOMAIN_2"/>
    <property type="match status" value="2"/>
</dbReference>
<evidence type="ECO:0000313" key="4">
    <source>
        <dbReference type="Proteomes" id="UP000325577"/>
    </source>
</evidence>
<feature type="region of interest" description="Disordered" evidence="1">
    <location>
        <begin position="822"/>
        <end position="853"/>
    </location>
</feature>
<feature type="domain" description="WW" evidence="2">
    <location>
        <begin position="70"/>
        <end position="104"/>
    </location>
</feature>
<protein>
    <recommendedName>
        <fullName evidence="2">WW domain-containing protein</fullName>
    </recommendedName>
</protein>
<dbReference type="SMART" id="SM00456">
    <property type="entry name" value="WW"/>
    <property type="match status" value="2"/>
</dbReference>
<gene>
    <name evidence="3" type="ORF">F0562_008679</name>
</gene>
<dbReference type="InterPro" id="IPR001202">
    <property type="entry name" value="WW_dom"/>
</dbReference>
<dbReference type="Gene3D" id="2.20.70.10">
    <property type="match status" value="2"/>
</dbReference>
<dbReference type="OrthoDB" id="2367685at2759"/>
<accession>A0A5J5AB27</accession>
<dbReference type="SUPFAM" id="SSF51045">
    <property type="entry name" value="WW domain"/>
    <property type="match status" value="2"/>
</dbReference>
<feature type="domain" description="WW" evidence="2">
    <location>
        <begin position="855"/>
        <end position="889"/>
    </location>
</feature>
<dbReference type="Proteomes" id="UP000325577">
    <property type="component" value="Linkage Group LG3"/>
</dbReference>
<keyword evidence="4" id="KW-1185">Reference proteome</keyword>
<feature type="region of interest" description="Disordered" evidence="1">
    <location>
        <begin position="1"/>
        <end position="22"/>
    </location>
</feature>
<evidence type="ECO:0000259" key="2">
    <source>
        <dbReference type="PROSITE" id="PS50020"/>
    </source>
</evidence>
<dbReference type="InterPro" id="IPR036020">
    <property type="entry name" value="WW_dom_sf"/>
</dbReference>
<feature type="compositionally biased region" description="Pro residues" evidence="1">
    <location>
        <begin position="511"/>
        <end position="546"/>
    </location>
</feature>
<feature type="region of interest" description="Disordered" evidence="1">
    <location>
        <begin position="497"/>
        <end position="546"/>
    </location>
</feature>
<dbReference type="PROSITE" id="PS01159">
    <property type="entry name" value="WW_DOMAIN_1"/>
    <property type="match status" value="2"/>
</dbReference>
<sequence length="889" mass="96342">MEINVGEELGAREVEQPDMETGSASLEALQTLVDNDTREINPTGSGDSIEEMCSMEQTSVPGTSDIQVNGDVSSGWKIVFHEESNQYYYWNTVTGETSWEVPDVLAEGTELSGEEKTTPGAERREIAVVGMHESGSTSDVELENSVATKAADGSEAANVICGTKEIREHGPQMEEWNEGYKGEISKDKKGGSDVTESDARNSSGAINALYNGTSSFGDYVSPRQSGDALLGNGSATGSYSEKYTHSIIARDEHETGTDLSSHLVKYSEYLLERLNSLKGSKGFQQGHDRISKYILEVEIRLSDIKSLFSYGSFLLPFWVHSERQLKLLEGEINDVVLQFHKCAQLSEVEATHNSQESMGNGIKADGYEKKLVCSTTENSHASVDVGEITEVQKDSHNEASGNYAVNSELVSSIGYTTTHSASGGGKGEDHGAALATELTPKTGLHSGEDVDMDVDMEVEDAIPASNPTMALDAKYCAPPEQPFQPNPHAEHESFVLDEGLGVPPPPDEDWIPPPPPDNELVPPPPPDEPPEPSYPPPPPYSETVQPPPYIEVEQYNLSYAGPNFEYYGQTHTGVPGSNFYGYAEGCQVAVPHPPLYCEVVPNTYPGAAPVVVIPVEPLAYYDLQDGTIAPIPVVGGVESLGFHSESGNETLGSGNRSVEAQAEASCISLPNIKVDVSIVGEEAKKESIEVPFTAATIQAPATNSGIDSVLVSSTAVVTSAAVAATSTVAKVQSKVLRSKKRTVAVVPTLRSNKKVSSLVDKWKAAKEELHEDEEHEPENAYEILEKKRQREIEEWHAQQIATGEAKDNANFQPLGGDWRERVKRKRAQSSNEAAQTPSESLTDGNLQPDLKEISRDLPSGWQAYWDEASKQVYYGNSVTSETTWIRPTN</sequence>
<name>A0A5J5AB27_9ASTE</name>
<evidence type="ECO:0000256" key="1">
    <source>
        <dbReference type="SAM" id="MobiDB-lite"/>
    </source>
</evidence>
<organism evidence="3 4">
    <name type="scientific">Nyssa sinensis</name>
    <dbReference type="NCBI Taxonomy" id="561372"/>
    <lineage>
        <taxon>Eukaryota</taxon>
        <taxon>Viridiplantae</taxon>
        <taxon>Streptophyta</taxon>
        <taxon>Embryophyta</taxon>
        <taxon>Tracheophyta</taxon>
        <taxon>Spermatophyta</taxon>
        <taxon>Magnoliopsida</taxon>
        <taxon>eudicotyledons</taxon>
        <taxon>Gunneridae</taxon>
        <taxon>Pentapetalae</taxon>
        <taxon>asterids</taxon>
        <taxon>Cornales</taxon>
        <taxon>Nyssaceae</taxon>
        <taxon>Nyssa</taxon>
    </lineage>
</organism>